<dbReference type="AlphaFoldDB" id="A0A016VZ29"/>
<reference evidence="2" key="1">
    <citation type="journal article" date="2015" name="Nat. Genet.">
        <title>The genome and transcriptome of the zoonotic hookworm Ancylostoma ceylanicum identify infection-specific gene families.</title>
        <authorList>
            <person name="Schwarz E.M."/>
            <person name="Hu Y."/>
            <person name="Antoshechkin I."/>
            <person name="Miller M.M."/>
            <person name="Sternberg P.W."/>
            <person name="Aroian R.V."/>
        </authorList>
    </citation>
    <scope>NUCLEOTIDE SEQUENCE</scope>
    <source>
        <strain evidence="2">HY135</strain>
    </source>
</reference>
<dbReference type="Proteomes" id="UP000024635">
    <property type="component" value="Unassembled WGS sequence"/>
</dbReference>
<accession>A0A016VZ29</accession>
<organism evidence="1 2">
    <name type="scientific">Ancylostoma ceylanicum</name>
    <dbReference type="NCBI Taxonomy" id="53326"/>
    <lineage>
        <taxon>Eukaryota</taxon>
        <taxon>Metazoa</taxon>
        <taxon>Ecdysozoa</taxon>
        <taxon>Nematoda</taxon>
        <taxon>Chromadorea</taxon>
        <taxon>Rhabditida</taxon>
        <taxon>Rhabditina</taxon>
        <taxon>Rhabditomorpha</taxon>
        <taxon>Strongyloidea</taxon>
        <taxon>Ancylostomatidae</taxon>
        <taxon>Ancylostomatinae</taxon>
        <taxon>Ancylostoma</taxon>
    </lineage>
</organism>
<name>A0A016VZ29_9BILA</name>
<evidence type="ECO:0000313" key="2">
    <source>
        <dbReference type="Proteomes" id="UP000024635"/>
    </source>
</evidence>
<evidence type="ECO:0000313" key="1">
    <source>
        <dbReference type="EMBL" id="EYC32546.1"/>
    </source>
</evidence>
<keyword evidence="2" id="KW-1185">Reference proteome</keyword>
<proteinExistence type="predicted"/>
<sequence length="70" mass="8028">MCNVHILISIQKLCGEGYSSPHFPYRIFTYLGSKEDNNSQSSDSYRLLLDQTISLAIFKTSSRLLIVDLW</sequence>
<comment type="caution">
    <text evidence="1">The sequence shown here is derived from an EMBL/GenBank/DDBJ whole genome shotgun (WGS) entry which is preliminary data.</text>
</comment>
<gene>
    <name evidence="1" type="primary">Acey_s0003.g1644</name>
    <name evidence="1" type="ORF">Y032_0003g1644</name>
</gene>
<dbReference type="EMBL" id="JARK01001339">
    <property type="protein sequence ID" value="EYC32546.1"/>
    <property type="molecule type" value="Genomic_DNA"/>
</dbReference>
<protein>
    <submittedName>
        <fullName evidence="1">Uncharacterized protein</fullName>
    </submittedName>
</protein>